<feature type="domain" description="GRF-type" evidence="7">
    <location>
        <begin position="25"/>
        <end position="69"/>
    </location>
</feature>
<keyword evidence="6" id="KW-1133">Transmembrane helix</keyword>
<evidence type="ECO:0000259" key="7">
    <source>
        <dbReference type="PROSITE" id="PS51999"/>
    </source>
</evidence>
<dbReference type="GO" id="GO:0008270">
    <property type="term" value="F:zinc ion binding"/>
    <property type="evidence" value="ECO:0007669"/>
    <property type="project" value="UniProtKB-KW"/>
</dbReference>
<dbReference type="InterPro" id="IPR010666">
    <property type="entry name" value="Znf_GRF"/>
</dbReference>
<dbReference type="OrthoDB" id="658163at2759"/>
<evidence type="ECO:0000256" key="6">
    <source>
        <dbReference type="SAM" id="Phobius"/>
    </source>
</evidence>
<keyword evidence="5" id="KW-0175">Coiled coil</keyword>
<keyword evidence="2 4" id="KW-0863">Zinc-finger</keyword>
<reference evidence="8" key="1">
    <citation type="journal article" date="2009" name="PLoS Genet.">
        <title>Sequencing, mapping, and analysis of 27,455 maize full-length cDNAs.</title>
        <authorList>
            <person name="Soderlund C."/>
            <person name="Descour A."/>
            <person name="Kudrna D."/>
            <person name="Bomhoff M."/>
            <person name="Boyd L."/>
            <person name="Currie J."/>
            <person name="Angelova A."/>
            <person name="Collura K."/>
            <person name="Wissotski M."/>
            <person name="Ashley E."/>
            <person name="Morrow D."/>
            <person name="Fernandes J."/>
            <person name="Walbot V."/>
            <person name="Yu Y."/>
        </authorList>
    </citation>
    <scope>NUCLEOTIDE SEQUENCE</scope>
    <source>
        <strain evidence="8">B73</strain>
    </source>
</reference>
<dbReference type="Pfam" id="PF06839">
    <property type="entry name" value="Zn_ribbon_GRF"/>
    <property type="match status" value="1"/>
</dbReference>
<dbReference type="EMBL" id="BT084299">
    <property type="protein sequence ID" value="ACR34652.1"/>
    <property type="molecule type" value="mRNA"/>
</dbReference>
<protein>
    <recommendedName>
        <fullName evidence="7">GRF-type domain-containing protein</fullName>
    </recommendedName>
</protein>
<name>C0PGW7_MAIZE</name>
<organism evidence="8">
    <name type="scientific">Zea mays</name>
    <name type="common">Maize</name>
    <dbReference type="NCBI Taxonomy" id="4577"/>
    <lineage>
        <taxon>Eukaryota</taxon>
        <taxon>Viridiplantae</taxon>
        <taxon>Streptophyta</taxon>
        <taxon>Embryophyta</taxon>
        <taxon>Tracheophyta</taxon>
        <taxon>Spermatophyta</taxon>
        <taxon>Magnoliopsida</taxon>
        <taxon>Liliopsida</taxon>
        <taxon>Poales</taxon>
        <taxon>Poaceae</taxon>
        <taxon>PACMAD clade</taxon>
        <taxon>Panicoideae</taxon>
        <taxon>Andropogonodae</taxon>
        <taxon>Andropogoneae</taxon>
        <taxon>Tripsacinae</taxon>
        <taxon>Zea</taxon>
    </lineage>
</organism>
<accession>C0PGW7</accession>
<evidence type="ECO:0000256" key="1">
    <source>
        <dbReference type="ARBA" id="ARBA00022723"/>
    </source>
</evidence>
<dbReference type="PROSITE" id="PS51999">
    <property type="entry name" value="ZF_GRF"/>
    <property type="match status" value="1"/>
</dbReference>
<keyword evidence="6" id="KW-0472">Membrane</keyword>
<evidence type="ECO:0000256" key="3">
    <source>
        <dbReference type="ARBA" id="ARBA00022833"/>
    </source>
</evidence>
<keyword evidence="6" id="KW-0812">Transmembrane</keyword>
<dbReference type="HOGENOM" id="CLU_1423450_0_0_1"/>
<dbReference type="RefSeq" id="NP_001169664.1">
    <property type="nucleotide sequence ID" value="NM_001176193.1"/>
</dbReference>
<feature type="transmembrane region" description="Helical" evidence="6">
    <location>
        <begin position="168"/>
        <end position="188"/>
    </location>
</feature>
<dbReference type="ExpressionAtlas" id="C0PGW7">
    <property type="expression patterns" value="baseline and differential"/>
</dbReference>
<evidence type="ECO:0000256" key="4">
    <source>
        <dbReference type="PROSITE-ProRule" id="PRU01343"/>
    </source>
</evidence>
<proteinExistence type="evidence at transcript level"/>
<sequence>MSSSSSSSLLSGSNTVSVELHLIPCKLCNGVVIERVSKQPESTSRKFYRCRAKKMDGSQCDFFHWQASYAVLLIKDGVVSGDHCLELLMVALNDHGKAVESLTNSIREMKKKLSDLELVMEELDNVKKSMKAAMVGIEENNKTIAALKLMENEMQMLKGSTKVKPRNMALCFLLLALIGWFVMGQMYWGED</sequence>
<keyword evidence="1" id="KW-0479">Metal-binding</keyword>
<keyword evidence="3" id="KW-0862">Zinc</keyword>
<evidence type="ECO:0000256" key="5">
    <source>
        <dbReference type="SAM" id="Coils"/>
    </source>
</evidence>
<feature type="coiled-coil region" evidence="5">
    <location>
        <begin position="92"/>
        <end position="140"/>
    </location>
</feature>
<evidence type="ECO:0000313" key="8">
    <source>
        <dbReference type="EMBL" id="ACN34433.1"/>
    </source>
</evidence>
<evidence type="ECO:0000256" key="2">
    <source>
        <dbReference type="ARBA" id="ARBA00022771"/>
    </source>
</evidence>
<dbReference type="GeneID" id="100277935"/>
<dbReference type="KEGG" id="zma:100277935"/>
<dbReference type="AlphaFoldDB" id="C0PGW7"/>
<dbReference type="EMBL" id="BT067536">
    <property type="protein sequence ID" value="ACN34433.1"/>
    <property type="molecule type" value="mRNA"/>
</dbReference>